<sequence length="92" mass="10329">MIRDMSMGGASKFKPGIFEETVSDDVNQLVINVSLDSDRIADIVLASGPQDDVEFTTNFEEIRTRILTAQLAVCGCHFRRDFPERSGEKSRF</sequence>
<protein>
    <submittedName>
        <fullName evidence="1">Uncharacterized protein</fullName>
    </submittedName>
</protein>
<accession>A0A2X2SVY3</accession>
<gene>
    <name evidence="1" type="ORF">NCTC12120_01003</name>
</gene>
<organism evidence="1 2">
    <name type="scientific">Cedecea neteri</name>
    <dbReference type="NCBI Taxonomy" id="158822"/>
    <lineage>
        <taxon>Bacteria</taxon>
        <taxon>Pseudomonadati</taxon>
        <taxon>Pseudomonadota</taxon>
        <taxon>Gammaproteobacteria</taxon>
        <taxon>Enterobacterales</taxon>
        <taxon>Enterobacteriaceae</taxon>
        <taxon>Cedecea</taxon>
    </lineage>
</organism>
<dbReference type="AlphaFoldDB" id="A0A2X2SVY3"/>
<proteinExistence type="predicted"/>
<dbReference type="EMBL" id="UAVU01000003">
    <property type="protein sequence ID" value="SQA97186.1"/>
    <property type="molecule type" value="Genomic_DNA"/>
</dbReference>
<evidence type="ECO:0000313" key="2">
    <source>
        <dbReference type="Proteomes" id="UP000251197"/>
    </source>
</evidence>
<name>A0A2X2SVY3_9ENTR</name>
<dbReference type="Proteomes" id="UP000251197">
    <property type="component" value="Unassembled WGS sequence"/>
</dbReference>
<reference evidence="1 2" key="1">
    <citation type="submission" date="2018-06" db="EMBL/GenBank/DDBJ databases">
        <authorList>
            <consortium name="Pathogen Informatics"/>
            <person name="Doyle S."/>
        </authorList>
    </citation>
    <scope>NUCLEOTIDE SEQUENCE [LARGE SCALE GENOMIC DNA]</scope>
    <source>
        <strain evidence="1 2">NCTC12120</strain>
    </source>
</reference>
<evidence type="ECO:0000313" key="1">
    <source>
        <dbReference type="EMBL" id="SQA97186.1"/>
    </source>
</evidence>